<reference evidence="1 2" key="1">
    <citation type="journal article" date="2016" name="Proc. Natl. Acad. Sci. U.S.A.">
        <title>Lipid metabolic changes in an early divergent fungus govern the establishment of a mutualistic symbiosis with endobacteria.</title>
        <authorList>
            <person name="Lastovetsky O.A."/>
            <person name="Gaspar M.L."/>
            <person name="Mondo S.J."/>
            <person name="LaButti K.M."/>
            <person name="Sandor L."/>
            <person name="Grigoriev I.V."/>
            <person name="Henry S.A."/>
            <person name="Pawlowska T.E."/>
        </authorList>
    </citation>
    <scope>NUCLEOTIDE SEQUENCE [LARGE SCALE GENOMIC DNA]</scope>
    <source>
        <strain evidence="1 2">ATCC 11559</strain>
    </source>
</reference>
<evidence type="ECO:0000313" key="1">
    <source>
        <dbReference type="EMBL" id="ORE19516.1"/>
    </source>
</evidence>
<protein>
    <recommendedName>
        <fullName evidence="3">Resolvase/invertase-type recombinase catalytic domain-containing protein</fullName>
    </recommendedName>
</protein>
<sequence length="109" mass="12683">NDFVTIGYARKSKTKESKSAVENSLNLQIQKLKTKCLCEHVFVSWNTNADEKIEGRDLNNKTKYDIKNSAGNCQDLIEYISMSYKKIRLVVVDYARLSTNPDHIRMFFR</sequence>
<evidence type="ECO:0008006" key="3">
    <source>
        <dbReference type="Google" id="ProtNLM"/>
    </source>
</evidence>
<evidence type="ECO:0000313" key="2">
    <source>
        <dbReference type="Proteomes" id="UP000242381"/>
    </source>
</evidence>
<dbReference type="VEuPathDB" id="FungiDB:BCV72DRAFT_121138"/>
<feature type="non-terminal residue" evidence="1">
    <location>
        <position position="1"/>
    </location>
</feature>
<proteinExistence type="predicted"/>
<accession>A0A1X0S5H1</accession>
<dbReference type="Proteomes" id="UP000242381">
    <property type="component" value="Unassembled WGS sequence"/>
</dbReference>
<dbReference type="OMA" id="HIRMFFR"/>
<dbReference type="EMBL" id="KV921309">
    <property type="protein sequence ID" value="ORE19516.1"/>
    <property type="molecule type" value="Genomic_DNA"/>
</dbReference>
<gene>
    <name evidence="1" type="ORF">BCV71DRAFT_177509</name>
</gene>
<organism evidence="1 2">
    <name type="scientific">Rhizopus microsporus</name>
    <dbReference type="NCBI Taxonomy" id="58291"/>
    <lineage>
        <taxon>Eukaryota</taxon>
        <taxon>Fungi</taxon>
        <taxon>Fungi incertae sedis</taxon>
        <taxon>Mucoromycota</taxon>
        <taxon>Mucoromycotina</taxon>
        <taxon>Mucoromycetes</taxon>
        <taxon>Mucorales</taxon>
        <taxon>Mucorineae</taxon>
        <taxon>Rhizopodaceae</taxon>
        <taxon>Rhizopus</taxon>
    </lineage>
</organism>
<dbReference type="AlphaFoldDB" id="A0A1X0S5H1"/>
<name>A0A1X0S5H1_RHIZD</name>